<evidence type="ECO:0000259" key="4">
    <source>
        <dbReference type="PROSITE" id="PS01180"/>
    </source>
</evidence>
<keyword evidence="2" id="KW-0325">Glycoprotein</keyword>
<dbReference type="InterPro" id="IPR035914">
    <property type="entry name" value="Sperma_CUB_dom_sf"/>
</dbReference>
<feature type="non-terminal residue" evidence="5">
    <location>
        <position position="1"/>
    </location>
</feature>
<keyword evidence="1" id="KW-1015">Disulfide bond</keyword>
<sequence>PCGYNVTSQNGTIYSPGFPDEYPILKDCLWLVTVPPGHGVYINFTLLQTEAVNDYIAVWDGPDQNSPQLGVFSGNTALETAYSSTNQVLLKFHSDFSNGGFFVLNFHAKLTTAVILLHKPMAAFQLKRCPPPPAVPQADLLTEDEDFEI</sequence>
<evidence type="ECO:0000256" key="1">
    <source>
        <dbReference type="ARBA" id="ARBA00023157"/>
    </source>
</evidence>
<dbReference type="EMBL" id="LZPO01074833">
    <property type="protein sequence ID" value="OBS69144.1"/>
    <property type="molecule type" value="Genomic_DNA"/>
</dbReference>
<comment type="caution">
    <text evidence="3">Lacks conserved residue(s) required for the propagation of feature annotation.</text>
</comment>
<dbReference type="Gene3D" id="2.60.120.290">
    <property type="entry name" value="Spermadhesin, CUB domain"/>
    <property type="match status" value="1"/>
</dbReference>
<accession>A0A1A6GT88</accession>
<comment type="caution">
    <text evidence="5">The sequence shown here is derived from an EMBL/GenBank/DDBJ whole genome shotgun (WGS) entry which is preliminary data.</text>
</comment>
<evidence type="ECO:0000256" key="3">
    <source>
        <dbReference type="PROSITE-ProRule" id="PRU00059"/>
    </source>
</evidence>
<dbReference type="InterPro" id="IPR000859">
    <property type="entry name" value="CUB_dom"/>
</dbReference>
<evidence type="ECO:0000256" key="2">
    <source>
        <dbReference type="ARBA" id="ARBA00023180"/>
    </source>
</evidence>
<dbReference type="Proteomes" id="UP000092124">
    <property type="component" value="Unassembled WGS sequence"/>
</dbReference>
<dbReference type="OrthoDB" id="5804959at2759"/>
<dbReference type="SMART" id="SM00042">
    <property type="entry name" value="CUB"/>
    <property type="match status" value="1"/>
</dbReference>
<dbReference type="InterPro" id="IPR052129">
    <property type="entry name" value="Spermadhesin-Link_domain"/>
</dbReference>
<dbReference type="FunFam" id="2.60.120.290:FF:000001">
    <property type="entry name" value="CUB and sushi domain-containing protein 3 isoform X1"/>
    <property type="match status" value="1"/>
</dbReference>
<evidence type="ECO:0000313" key="6">
    <source>
        <dbReference type="Proteomes" id="UP000092124"/>
    </source>
</evidence>
<protein>
    <recommendedName>
        <fullName evidence="4">CUB domain-containing protein</fullName>
    </recommendedName>
</protein>
<dbReference type="SUPFAM" id="SSF49854">
    <property type="entry name" value="Spermadhesin, CUB domain"/>
    <property type="match status" value="1"/>
</dbReference>
<organism evidence="5 6">
    <name type="scientific">Neotoma lepida</name>
    <name type="common">Desert woodrat</name>
    <dbReference type="NCBI Taxonomy" id="56216"/>
    <lineage>
        <taxon>Eukaryota</taxon>
        <taxon>Metazoa</taxon>
        <taxon>Chordata</taxon>
        <taxon>Craniata</taxon>
        <taxon>Vertebrata</taxon>
        <taxon>Euteleostomi</taxon>
        <taxon>Mammalia</taxon>
        <taxon>Eutheria</taxon>
        <taxon>Euarchontoglires</taxon>
        <taxon>Glires</taxon>
        <taxon>Rodentia</taxon>
        <taxon>Myomorpha</taxon>
        <taxon>Muroidea</taxon>
        <taxon>Cricetidae</taxon>
        <taxon>Neotominae</taxon>
        <taxon>Neotoma</taxon>
    </lineage>
</organism>
<reference evidence="5 6" key="1">
    <citation type="submission" date="2016-06" db="EMBL/GenBank/DDBJ databases">
        <title>The Draft Genome Sequence and Annotation of the Desert Woodrat Neotoma lepida.</title>
        <authorList>
            <person name="Campbell M."/>
            <person name="Oakeson K.F."/>
            <person name="Yandell M."/>
            <person name="Halpert J.R."/>
            <person name="Dearing D."/>
        </authorList>
    </citation>
    <scope>NUCLEOTIDE SEQUENCE [LARGE SCALE GENOMIC DNA]</scope>
    <source>
        <strain evidence="5">417</strain>
        <tissue evidence="5">Liver</tissue>
    </source>
</reference>
<dbReference type="CDD" id="cd00041">
    <property type="entry name" value="CUB"/>
    <property type="match status" value="1"/>
</dbReference>
<proteinExistence type="predicted"/>
<dbReference type="PANTHER" id="PTHR46908">
    <property type="entry name" value="CUBILIN-LIKE PROTEIN"/>
    <property type="match status" value="1"/>
</dbReference>
<evidence type="ECO:0000313" key="5">
    <source>
        <dbReference type="EMBL" id="OBS69144.1"/>
    </source>
</evidence>
<dbReference type="PROSITE" id="PS01180">
    <property type="entry name" value="CUB"/>
    <property type="match status" value="1"/>
</dbReference>
<dbReference type="AlphaFoldDB" id="A0A1A6GT88"/>
<dbReference type="STRING" id="56216.A0A1A6GT88"/>
<keyword evidence="6" id="KW-1185">Reference proteome</keyword>
<dbReference type="PANTHER" id="PTHR46908:SF8">
    <property type="entry name" value="C-TYPE LECTIN DOMAIN-CONTAINING PROTEIN"/>
    <property type="match status" value="1"/>
</dbReference>
<name>A0A1A6GT88_NEOLE</name>
<dbReference type="Pfam" id="PF00431">
    <property type="entry name" value="CUB"/>
    <property type="match status" value="1"/>
</dbReference>
<feature type="non-terminal residue" evidence="5">
    <location>
        <position position="149"/>
    </location>
</feature>
<gene>
    <name evidence="5" type="ORF">A6R68_02315</name>
</gene>
<feature type="domain" description="CUB" evidence="4">
    <location>
        <begin position="2"/>
        <end position="113"/>
    </location>
</feature>